<protein>
    <recommendedName>
        <fullName evidence="1">SnoaL-like domain-containing protein</fullName>
    </recommendedName>
</protein>
<evidence type="ECO:0000313" key="3">
    <source>
        <dbReference type="Proteomes" id="UP000031668"/>
    </source>
</evidence>
<reference evidence="2 3" key="1">
    <citation type="journal article" date="2014" name="Genome Biol. Evol.">
        <title>The genome of the myxosporean Thelohanellus kitauei shows adaptations to nutrient acquisition within its fish host.</title>
        <authorList>
            <person name="Yang Y."/>
            <person name="Xiong J."/>
            <person name="Zhou Z."/>
            <person name="Huo F."/>
            <person name="Miao W."/>
            <person name="Ran C."/>
            <person name="Liu Y."/>
            <person name="Zhang J."/>
            <person name="Feng J."/>
            <person name="Wang M."/>
            <person name="Wang M."/>
            <person name="Wang L."/>
            <person name="Yao B."/>
        </authorList>
    </citation>
    <scope>NUCLEOTIDE SEQUENCE [LARGE SCALE GENOMIC DNA]</scope>
    <source>
        <strain evidence="2">Wuqing</strain>
    </source>
</reference>
<accession>A0A0C2MTC3</accession>
<proteinExistence type="predicted"/>
<evidence type="ECO:0000313" key="2">
    <source>
        <dbReference type="EMBL" id="KII70556.1"/>
    </source>
</evidence>
<gene>
    <name evidence="2" type="ORF">RF11_01296</name>
</gene>
<dbReference type="SUPFAM" id="SSF54427">
    <property type="entry name" value="NTF2-like"/>
    <property type="match status" value="1"/>
</dbReference>
<dbReference type="Gene3D" id="3.10.450.50">
    <property type="match status" value="1"/>
</dbReference>
<sequence length="144" mass="16232">MSPSPSVLSRFTEYYAMLDTQPPSALAALYHANAVLIDPFGQHRGLSAIQGYFSHLLANVARCRFDIDTPVCNAQRFAVAWTMHWSHPRLAGGKALELAGCSMVTVEEERIIHQRDYYDAGEMLYEHLPLLGWAVRGVKRRVRT</sequence>
<dbReference type="InterPro" id="IPR032710">
    <property type="entry name" value="NTF2-like_dom_sf"/>
</dbReference>
<dbReference type="EMBL" id="JWZT01002026">
    <property type="protein sequence ID" value="KII70556.1"/>
    <property type="molecule type" value="Genomic_DNA"/>
</dbReference>
<feature type="domain" description="SnoaL-like" evidence="1">
    <location>
        <begin position="12"/>
        <end position="113"/>
    </location>
</feature>
<dbReference type="AlphaFoldDB" id="A0A0C2MTC3"/>
<dbReference type="Proteomes" id="UP000031668">
    <property type="component" value="Unassembled WGS sequence"/>
</dbReference>
<name>A0A0C2MTC3_THEKT</name>
<organism evidence="2 3">
    <name type="scientific">Thelohanellus kitauei</name>
    <name type="common">Myxosporean</name>
    <dbReference type="NCBI Taxonomy" id="669202"/>
    <lineage>
        <taxon>Eukaryota</taxon>
        <taxon>Metazoa</taxon>
        <taxon>Cnidaria</taxon>
        <taxon>Myxozoa</taxon>
        <taxon>Myxosporea</taxon>
        <taxon>Bivalvulida</taxon>
        <taxon>Platysporina</taxon>
        <taxon>Myxobolidae</taxon>
        <taxon>Thelohanellus</taxon>
    </lineage>
</organism>
<dbReference type="InterPro" id="IPR037401">
    <property type="entry name" value="SnoaL-like"/>
</dbReference>
<keyword evidence="3" id="KW-1185">Reference proteome</keyword>
<dbReference type="Pfam" id="PF12680">
    <property type="entry name" value="SnoaL_2"/>
    <property type="match status" value="1"/>
</dbReference>
<evidence type="ECO:0000259" key="1">
    <source>
        <dbReference type="Pfam" id="PF12680"/>
    </source>
</evidence>
<comment type="caution">
    <text evidence="2">The sequence shown here is derived from an EMBL/GenBank/DDBJ whole genome shotgun (WGS) entry which is preliminary data.</text>
</comment>